<feature type="region of interest" description="Disordered" evidence="1">
    <location>
        <begin position="1"/>
        <end position="50"/>
    </location>
</feature>
<reference evidence="2 3" key="1">
    <citation type="submission" date="2024-08" db="EMBL/GenBank/DDBJ databases">
        <title>Insights into the chromosomal genome structure of Flemingia macrophylla.</title>
        <authorList>
            <person name="Ding Y."/>
            <person name="Zhao Y."/>
            <person name="Bi W."/>
            <person name="Wu M."/>
            <person name="Zhao G."/>
            <person name="Gong Y."/>
            <person name="Li W."/>
            <person name="Zhang P."/>
        </authorList>
    </citation>
    <scope>NUCLEOTIDE SEQUENCE [LARGE SCALE GENOMIC DNA]</scope>
    <source>
        <strain evidence="2">DYQJB</strain>
        <tissue evidence="2">Leaf</tissue>
    </source>
</reference>
<evidence type="ECO:0000313" key="3">
    <source>
        <dbReference type="Proteomes" id="UP001603857"/>
    </source>
</evidence>
<keyword evidence="3" id="KW-1185">Reference proteome</keyword>
<evidence type="ECO:0000256" key="1">
    <source>
        <dbReference type="SAM" id="MobiDB-lite"/>
    </source>
</evidence>
<evidence type="ECO:0008006" key="4">
    <source>
        <dbReference type="Google" id="ProtNLM"/>
    </source>
</evidence>
<dbReference type="PANTHER" id="PTHR38937:SF2">
    <property type="entry name" value="MEMBRANE PROTEIN OF ER BODY-LIKE PROTEIN ISOFORM X1"/>
    <property type="match status" value="1"/>
</dbReference>
<dbReference type="Proteomes" id="UP001603857">
    <property type="component" value="Unassembled WGS sequence"/>
</dbReference>
<comment type="caution">
    <text evidence="2">The sequence shown here is derived from an EMBL/GenBank/DDBJ whole genome shotgun (WGS) entry which is preliminary data.</text>
</comment>
<dbReference type="EMBL" id="JBGMDY010000010">
    <property type="protein sequence ID" value="KAL2319276.1"/>
    <property type="molecule type" value="Genomic_DNA"/>
</dbReference>
<accession>A0ABD1L6Z9</accession>
<organism evidence="2 3">
    <name type="scientific">Flemingia macrophylla</name>
    <dbReference type="NCBI Taxonomy" id="520843"/>
    <lineage>
        <taxon>Eukaryota</taxon>
        <taxon>Viridiplantae</taxon>
        <taxon>Streptophyta</taxon>
        <taxon>Embryophyta</taxon>
        <taxon>Tracheophyta</taxon>
        <taxon>Spermatophyta</taxon>
        <taxon>Magnoliopsida</taxon>
        <taxon>eudicotyledons</taxon>
        <taxon>Gunneridae</taxon>
        <taxon>Pentapetalae</taxon>
        <taxon>rosids</taxon>
        <taxon>fabids</taxon>
        <taxon>Fabales</taxon>
        <taxon>Fabaceae</taxon>
        <taxon>Papilionoideae</taxon>
        <taxon>50 kb inversion clade</taxon>
        <taxon>NPAAA clade</taxon>
        <taxon>indigoferoid/millettioid clade</taxon>
        <taxon>Phaseoleae</taxon>
        <taxon>Flemingia</taxon>
    </lineage>
</organism>
<sequence>MEVTLTQSNEEESEVEEVGLQRRTNLQLSSSTGSGNTSNKGTEVEGGGLKLEFDESETKAKFDIIRTEYAEMIQQHEETENTTTLPASNLPLPEYSTSLKNVTSKIVTVGTMKETDEERRELYLERVFEIPPTHGFYCPNCNSCIQKVYIQKGEWEQVTAPIQPLQPIEQIRCSSCFSFLIPIGSWFFPGLESGEGTTKSAIIITDDKGKQSLETTEKVAPPGIEPSQIVASEVEDNIKKSEDSSSRLSVTSEDLGKSKIAPKKKYFWSDWAVIGDASEASKIKQAKTESSEKSEWKVISAASPATIPRQPEIDILDEKQQKNLEVKIKHVQIGKYHITYYGHVIKLSILSVYYFYTKII</sequence>
<proteinExistence type="predicted"/>
<dbReference type="AlphaFoldDB" id="A0ABD1L6Z9"/>
<name>A0ABD1L6Z9_9FABA</name>
<gene>
    <name evidence="2" type="ORF">Fmac_028245</name>
</gene>
<feature type="compositionally biased region" description="Low complexity" evidence="1">
    <location>
        <begin position="29"/>
        <end position="39"/>
    </location>
</feature>
<protein>
    <recommendedName>
        <fullName evidence="4">LITAF domain-containing protein</fullName>
    </recommendedName>
</protein>
<evidence type="ECO:0000313" key="2">
    <source>
        <dbReference type="EMBL" id="KAL2319276.1"/>
    </source>
</evidence>
<dbReference type="PANTHER" id="PTHR38937">
    <property type="entry name" value="MEMBRANE PROTEIN OF ER BODY-LIKE PROTEIN"/>
    <property type="match status" value="1"/>
</dbReference>
<dbReference type="InterPro" id="IPR052843">
    <property type="entry name" value="ER_body_metal_sequester"/>
</dbReference>